<dbReference type="GO" id="GO:0015074">
    <property type="term" value="P:DNA integration"/>
    <property type="evidence" value="ECO:0007669"/>
    <property type="project" value="InterPro"/>
</dbReference>
<organism evidence="3 4">
    <name type="scientific">Austropuccinia psidii MF-1</name>
    <dbReference type="NCBI Taxonomy" id="1389203"/>
    <lineage>
        <taxon>Eukaryota</taxon>
        <taxon>Fungi</taxon>
        <taxon>Dikarya</taxon>
        <taxon>Basidiomycota</taxon>
        <taxon>Pucciniomycotina</taxon>
        <taxon>Pucciniomycetes</taxon>
        <taxon>Pucciniales</taxon>
        <taxon>Sphaerophragmiaceae</taxon>
        <taxon>Austropuccinia</taxon>
    </lineage>
</organism>
<keyword evidence="4" id="KW-1185">Reference proteome</keyword>
<dbReference type="EMBL" id="AVOT02021566">
    <property type="protein sequence ID" value="MBW0510445.1"/>
    <property type="molecule type" value="Genomic_DNA"/>
</dbReference>
<dbReference type="SUPFAM" id="SSF53098">
    <property type="entry name" value="Ribonuclease H-like"/>
    <property type="match status" value="1"/>
</dbReference>
<dbReference type="Gene3D" id="1.10.340.70">
    <property type="match status" value="1"/>
</dbReference>
<feature type="domain" description="Integrase catalytic" evidence="2">
    <location>
        <begin position="76"/>
        <end position="246"/>
    </location>
</feature>
<evidence type="ECO:0000313" key="3">
    <source>
        <dbReference type="EMBL" id="MBW0510445.1"/>
    </source>
</evidence>
<dbReference type="InterPro" id="IPR012337">
    <property type="entry name" value="RNaseH-like_sf"/>
</dbReference>
<dbReference type="GO" id="GO:0003723">
    <property type="term" value="F:RNA binding"/>
    <property type="evidence" value="ECO:0007669"/>
    <property type="project" value="UniProtKB-KW"/>
</dbReference>
<dbReference type="Pfam" id="PF00665">
    <property type="entry name" value="rve"/>
    <property type="match status" value="1"/>
</dbReference>
<accession>A0A9Q3HQP3</accession>
<dbReference type="InterPro" id="IPR001584">
    <property type="entry name" value="Integrase_cat-core"/>
</dbReference>
<dbReference type="InterPro" id="IPR041588">
    <property type="entry name" value="Integrase_H2C2"/>
</dbReference>
<name>A0A9Q3HQP3_9BASI</name>
<dbReference type="InterPro" id="IPR036397">
    <property type="entry name" value="RNaseH_sf"/>
</dbReference>
<evidence type="ECO:0000313" key="4">
    <source>
        <dbReference type="Proteomes" id="UP000765509"/>
    </source>
</evidence>
<dbReference type="Gene3D" id="3.30.420.10">
    <property type="entry name" value="Ribonuclease H-like superfamily/Ribonuclease H"/>
    <property type="match status" value="1"/>
</dbReference>
<dbReference type="PROSITE" id="PS50994">
    <property type="entry name" value="INTEGRASE"/>
    <property type="match status" value="1"/>
</dbReference>
<reference evidence="3" key="1">
    <citation type="submission" date="2021-03" db="EMBL/GenBank/DDBJ databases">
        <title>Draft genome sequence of rust myrtle Austropuccinia psidii MF-1, a brazilian biotype.</title>
        <authorList>
            <person name="Quecine M.C."/>
            <person name="Pachon D.M.R."/>
            <person name="Bonatelli M.L."/>
            <person name="Correr F.H."/>
            <person name="Franceschini L.M."/>
            <person name="Leite T.F."/>
            <person name="Margarido G.R.A."/>
            <person name="Almeida C.A."/>
            <person name="Ferrarezi J.A."/>
            <person name="Labate C.A."/>
        </authorList>
    </citation>
    <scope>NUCLEOTIDE SEQUENCE</scope>
    <source>
        <strain evidence="3">MF-1</strain>
    </source>
</reference>
<dbReference type="AlphaFoldDB" id="A0A9Q3HQP3"/>
<proteinExistence type="predicted"/>
<dbReference type="GO" id="GO:0005634">
    <property type="term" value="C:nucleus"/>
    <property type="evidence" value="ECO:0007669"/>
    <property type="project" value="UniProtKB-ARBA"/>
</dbReference>
<dbReference type="Pfam" id="PF17921">
    <property type="entry name" value="Integrase_H2C2"/>
    <property type="match status" value="1"/>
</dbReference>
<evidence type="ECO:0000256" key="1">
    <source>
        <dbReference type="ARBA" id="ARBA00022884"/>
    </source>
</evidence>
<gene>
    <name evidence="3" type="ORF">O181_050160</name>
</gene>
<sequence>MTFCIRLPINTILHEFHDSIYSGHLSEDRKLENLKNCAWLPSWRKETIEYSHTCDRCQKENRSTGKKFGLIIHIQEPKSPWEFVHMDWVTALPPSGDRRYNSCLVIVDRHSKTPIFLPCHKYDTAMDTTLLLWNRVISHTGVFNNIISDRDPKFTSALWANLHRFFGTKLSFSTAYNPQTDGMEERIIQNLEEIIRRFCAYGLEFKCSDVFTYDWCTLIPALEFAYKTSVHSATGQTPAMLEKGWNPRLPADTLRKYLIDIHPTASSFKIILDKVKHYAKKAWMMLFEYAKQKWDKSHKVPDVKLGDLVLVSTLNFNNTNGPNKLKDSYVGPFFIDSLHEANAVQVELSGELEKKHPTFPVSFIKPHQPAEKELFSLRNPNPLTVPPEKQSEDKNIRKFIKEMRLWGKYQGEYLVIYRNPVHEDEWLAESGIPESDKLLRRFTHEEGHRP</sequence>
<comment type="caution">
    <text evidence="3">The sequence shown here is derived from an EMBL/GenBank/DDBJ whole genome shotgun (WGS) entry which is preliminary data.</text>
</comment>
<dbReference type="OrthoDB" id="5592268at2759"/>
<dbReference type="PANTHER" id="PTHR37984:SF5">
    <property type="entry name" value="PROTEIN NYNRIN-LIKE"/>
    <property type="match status" value="1"/>
</dbReference>
<dbReference type="PANTHER" id="PTHR37984">
    <property type="entry name" value="PROTEIN CBG26694"/>
    <property type="match status" value="1"/>
</dbReference>
<dbReference type="Proteomes" id="UP000765509">
    <property type="component" value="Unassembled WGS sequence"/>
</dbReference>
<keyword evidence="1" id="KW-0694">RNA-binding</keyword>
<protein>
    <recommendedName>
        <fullName evidence="2">Integrase catalytic domain-containing protein</fullName>
    </recommendedName>
</protein>
<dbReference type="InterPro" id="IPR050951">
    <property type="entry name" value="Retrovirus_Pol_polyprotein"/>
</dbReference>
<evidence type="ECO:0000259" key="2">
    <source>
        <dbReference type="PROSITE" id="PS50994"/>
    </source>
</evidence>